<reference evidence="1" key="1">
    <citation type="submission" date="2018-05" db="EMBL/GenBank/DDBJ databases">
        <authorList>
            <person name="Lanie J.A."/>
            <person name="Ng W.-L."/>
            <person name="Kazmierczak K.M."/>
            <person name="Andrzejewski T.M."/>
            <person name="Davidsen T.M."/>
            <person name="Wayne K.J."/>
            <person name="Tettelin H."/>
            <person name="Glass J.I."/>
            <person name="Rusch D."/>
            <person name="Podicherti R."/>
            <person name="Tsui H.-C.T."/>
            <person name="Winkler M.E."/>
        </authorList>
    </citation>
    <scope>NUCLEOTIDE SEQUENCE</scope>
</reference>
<dbReference type="InterPro" id="IPR008969">
    <property type="entry name" value="CarboxyPept-like_regulatory"/>
</dbReference>
<feature type="non-terminal residue" evidence="1">
    <location>
        <position position="158"/>
    </location>
</feature>
<dbReference type="Pfam" id="PF13620">
    <property type="entry name" value="CarboxypepD_reg"/>
    <property type="match status" value="1"/>
</dbReference>
<evidence type="ECO:0008006" key="2">
    <source>
        <dbReference type="Google" id="ProtNLM"/>
    </source>
</evidence>
<dbReference type="AlphaFoldDB" id="A0A382Z1W2"/>
<dbReference type="Gene3D" id="2.60.40.1120">
    <property type="entry name" value="Carboxypeptidase-like, regulatory domain"/>
    <property type="match status" value="1"/>
</dbReference>
<organism evidence="1">
    <name type="scientific">marine metagenome</name>
    <dbReference type="NCBI Taxonomy" id="408172"/>
    <lineage>
        <taxon>unclassified sequences</taxon>
        <taxon>metagenomes</taxon>
        <taxon>ecological metagenomes</taxon>
    </lineage>
</organism>
<sequence>MVMVVFSFSWAGTEGTIRGNISSVEGELLIGAQVYIVELGIGAVADVDGNYILLNVPVGTYDVTASMISYGTQIIEGVEVIMDATQWLNFSLNVEAIEGDVVRVSSEKALVEKGATSKKITVGEEAIEALPIRDVSELYSLQSGVVKVEGGMRGGIPD</sequence>
<dbReference type="SUPFAM" id="SSF49464">
    <property type="entry name" value="Carboxypeptidase regulatory domain-like"/>
    <property type="match status" value="1"/>
</dbReference>
<name>A0A382Z1W2_9ZZZZ</name>
<evidence type="ECO:0000313" key="1">
    <source>
        <dbReference type="EMBL" id="SVD89527.1"/>
    </source>
</evidence>
<protein>
    <recommendedName>
        <fullName evidence="2">TonB-dependent receptor plug domain-containing protein</fullName>
    </recommendedName>
</protein>
<proteinExistence type="predicted"/>
<dbReference type="EMBL" id="UINC01180369">
    <property type="protein sequence ID" value="SVD89527.1"/>
    <property type="molecule type" value="Genomic_DNA"/>
</dbReference>
<gene>
    <name evidence="1" type="ORF">METZ01_LOCUS442381</name>
</gene>
<accession>A0A382Z1W2</accession>